<evidence type="ECO:0000313" key="1">
    <source>
        <dbReference type="EMBL" id="CAH2267199.1"/>
    </source>
</evidence>
<dbReference type="Proteomes" id="UP000838756">
    <property type="component" value="Unassembled WGS sequence"/>
</dbReference>
<keyword evidence="2" id="KW-1185">Reference proteome</keyword>
<comment type="caution">
    <text evidence="1">The sequence shown here is derived from an EMBL/GenBank/DDBJ whole genome shotgun (WGS) entry which is preliminary data.</text>
</comment>
<name>A0A8S4SDI0_9NEOP</name>
<evidence type="ECO:0000313" key="2">
    <source>
        <dbReference type="Proteomes" id="UP000838756"/>
    </source>
</evidence>
<protein>
    <submittedName>
        <fullName evidence="1">Jg2928 protein</fullName>
    </submittedName>
</protein>
<proteinExistence type="predicted"/>
<organism evidence="1 2">
    <name type="scientific">Pararge aegeria aegeria</name>
    <dbReference type="NCBI Taxonomy" id="348720"/>
    <lineage>
        <taxon>Eukaryota</taxon>
        <taxon>Metazoa</taxon>
        <taxon>Ecdysozoa</taxon>
        <taxon>Arthropoda</taxon>
        <taxon>Hexapoda</taxon>
        <taxon>Insecta</taxon>
        <taxon>Pterygota</taxon>
        <taxon>Neoptera</taxon>
        <taxon>Endopterygota</taxon>
        <taxon>Lepidoptera</taxon>
        <taxon>Glossata</taxon>
        <taxon>Ditrysia</taxon>
        <taxon>Papilionoidea</taxon>
        <taxon>Nymphalidae</taxon>
        <taxon>Satyrinae</taxon>
        <taxon>Satyrini</taxon>
        <taxon>Parargina</taxon>
        <taxon>Pararge</taxon>
    </lineage>
</organism>
<sequence length="76" mass="8253">MRHENDMKDTLCLDQVAPRRLLVEGSGRCAGLRGGQRGARGRRASRPLPAAGLVLRFAPLRFAPVSIKCANSLLNI</sequence>
<reference evidence="1" key="1">
    <citation type="submission" date="2022-03" db="EMBL/GenBank/DDBJ databases">
        <authorList>
            <person name="Lindestad O."/>
        </authorList>
    </citation>
    <scope>NUCLEOTIDE SEQUENCE</scope>
</reference>
<dbReference type="AlphaFoldDB" id="A0A8S4SDI0"/>
<gene>
    <name evidence="1" type="primary">jg2928</name>
    <name evidence="1" type="ORF">PAEG_LOCUS25764</name>
</gene>
<dbReference type="EMBL" id="CAKXAJ010026348">
    <property type="protein sequence ID" value="CAH2267199.1"/>
    <property type="molecule type" value="Genomic_DNA"/>
</dbReference>
<accession>A0A8S4SDI0</accession>